<keyword evidence="2" id="KW-1003">Cell membrane</keyword>
<dbReference type="InterPro" id="IPR052192">
    <property type="entry name" value="Insect_Ionotropic_Sensory_Rcpt"/>
</dbReference>
<proteinExistence type="predicted"/>
<organism evidence="9 10">
    <name type="scientific">Diploptera punctata</name>
    <name type="common">Pacific beetle cockroach</name>
    <dbReference type="NCBI Taxonomy" id="6984"/>
    <lineage>
        <taxon>Eukaryota</taxon>
        <taxon>Metazoa</taxon>
        <taxon>Ecdysozoa</taxon>
        <taxon>Arthropoda</taxon>
        <taxon>Hexapoda</taxon>
        <taxon>Insecta</taxon>
        <taxon>Pterygota</taxon>
        <taxon>Neoptera</taxon>
        <taxon>Polyneoptera</taxon>
        <taxon>Dictyoptera</taxon>
        <taxon>Blattodea</taxon>
        <taxon>Blaberoidea</taxon>
        <taxon>Blaberidae</taxon>
        <taxon>Diplopterinae</taxon>
        <taxon>Diploptera</taxon>
    </lineage>
</organism>
<dbReference type="Gene3D" id="3.40.190.10">
    <property type="entry name" value="Periplasmic binding protein-like II"/>
    <property type="match status" value="1"/>
</dbReference>
<evidence type="ECO:0000256" key="8">
    <source>
        <dbReference type="SAM" id="Phobius"/>
    </source>
</evidence>
<dbReference type="PANTHER" id="PTHR42643">
    <property type="entry name" value="IONOTROPIC RECEPTOR 20A-RELATED"/>
    <property type="match status" value="1"/>
</dbReference>
<evidence type="ECO:0000256" key="3">
    <source>
        <dbReference type="ARBA" id="ARBA00022692"/>
    </source>
</evidence>
<evidence type="ECO:0000256" key="5">
    <source>
        <dbReference type="ARBA" id="ARBA00023136"/>
    </source>
</evidence>
<keyword evidence="4 8" id="KW-1133">Transmembrane helix</keyword>
<keyword evidence="6" id="KW-0675">Receptor</keyword>
<accession>A0AAD8ERY8</accession>
<evidence type="ECO:0000256" key="1">
    <source>
        <dbReference type="ARBA" id="ARBA00004651"/>
    </source>
</evidence>
<sequence>MINVIIVRIKINVENGDFEELKIYSYNPFINEVTALDMPRSMNKSDYGFHLFESKFRNLHGYSLRISMYDHNPKAILDMEENRTVVNVRGEDGEILKTLAKLMNFSMIINIPKGSNDINFRRPNGNNLTGTEKSEELVYNRSDVCFISKFMRYTYKGRIDYTYPHDKQGFCVIVPKSHMIPQFLRIILPFKPILWAFTILMILTVSIFWYITKRMLIYRSSFVRVLLKVLSILEKHGKLLFFFLMYSSMVLVTMYQSSLISSLVIPYYYKDINTLEDLDKQGLKLVMYPGMKESAVLNTKNPVRISLAKKIITKTNRLEDCLDILVSNNDVACACNELQAKVTVKRRKYFRNGMPLLHVMKHCLTFYAETYEIRRNSPFLPRFNTLIKRIMESGLLYKWRKDELYNSTLEEQHWLKTTDMATVLKLSHVQAAFYILIMGLSVSSLVFFKEIELFSVSHKCRKYLAFKRRINV</sequence>
<reference evidence="9" key="2">
    <citation type="submission" date="2023-05" db="EMBL/GenBank/DDBJ databases">
        <authorList>
            <person name="Fouks B."/>
        </authorList>
    </citation>
    <scope>NUCLEOTIDE SEQUENCE</scope>
    <source>
        <strain evidence="9">Stay&amp;Tobe</strain>
        <tissue evidence="9">Testes</tissue>
    </source>
</reference>
<feature type="transmembrane region" description="Helical" evidence="8">
    <location>
        <begin position="193"/>
        <end position="211"/>
    </location>
</feature>
<reference evidence="9" key="1">
    <citation type="journal article" date="2023" name="IScience">
        <title>Live-bearing cockroach genome reveals convergent evolutionary mechanisms linked to viviparity in insects and beyond.</title>
        <authorList>
            <person name="Fouks B."/>
            <person name="Harrison M.C."/>
            <person name="Mikhailova A.A."/>
            <person name="Marchal E."/>
            <person name="English S."/>
            <person name="Carruthers M."/>
            <person name="Jennings E.C."/>
            <person name="Chiamaka E.L."/>
            <person name="Frigard R.A."/>
            <person name="Pippel M."/>
            <person name="Attardo G.M."/>
            <person name="Benoit J.B."/>
            <person name="Bornberg-Bauer E."/>
            <person name="Tobe S.S."/>
        </authorList>
    </citation>
    <scope>NUCLEOTIDE SEQUENCE</scope>
    <source>
        <strain evidence="9">Stay&amp;Tobe</strain>
    </source>
</reference>
<evidence type="ECO:0000256" key="6">
    <source>
        <dbReference type="ARBA" id="ARBA00023170"/>
    </source>
</evidence>
<feature type="transmembrane region" description="Helical" evidence="8">
    <location>
        <begin position="431"/>
        <end position="448"/>
    </location>
</feature>
<dbReference type="PANTHER" id="PTHR42643:SF31">
    <property type="entry name" value="IONOTROPIC RECEPTOR 68B-RELATED"/>
    <property type="match status" value="1"/>
</dbReference>
<evidence type="ECO:0000313" key="9">
    <source>
        <dbReference type="EMBL" id="KAJ9599894.1"/>
    </source>
</evidence>
<keyword evidence="7" id="KW-0325">Glycoprotein</keyword>
<dbReference type="GO" id="GO:0005886">
    <property type="term" value="C:plasma membrane"/>
    <property type="evidence" value="ECO:0007669"/>
    <property type="project" value="UniProtKB-SubCell"/>
</dbReference>
<gene>
    <name evidence="9" type="ORF">L9F63_009841</name>
</gene>
<protein>
    <submittedName>
        <fullName evidence="9">Uncharacterized protein</fullName>
    </submittedName>
</protein>
<comment type="subcellular location">
    <subcellularLocation>
        <location evidence="1">Cell membrane</location>
        <topology evidence="1">Multi-pass membrane protein</topology>
    </subcellularLocation>
</comment>
<dbReference type="EMBL" id="JASPKZ010000465">
    <property type="protein sequence ID" value="KAJ9599894.1"/>
    <property type="molecule type" value="Genomic_DNA"/>
</dbReference>
<feature type="transmembrane region" description="Helical" evidence="8">
    <location>
        <begin position="239"/>
        <end position="269"/>
    </location>
</feature>
<evidence type="ECO:0000256" key="7">
    <source>
        <dbReference type="ARBA" id="ARBA00023180"/>
    </source>
</evidence>
<keyword evidence="5 8" id="KW-0472">Membrane</keyword>
<dbReference type="SUPFAM" id="SSF53850">
    <property type="entry name" value="Periplasmic binding protein-like II"/>
    <property type="match status" value="1"/>
</dbReference>
<name>A0AAD8ERY8_DIPPU</name>
<evidence type="ECO:0000256" key="2">
    <source>
        <dbReference type="ARBA" id="ARBA00022475"/>
    </source>
</evidence>
<keyword evidence="3 8" id="KW-0812">Transmembrane</keyword>
<evidence type="ECO:0000313" key="10">
    <source>
        <dbReference type="Proteomes" id="UP001233999"/>
    </source>
</evidence>
<dbReference type="AlphaFoldDB" id="A0AAD8ERY8"/>
<comment type="caution">
    <text evidence="9">The sequence shown here is derived from an EMBL/GenBank/DDBJ whole genome shotgun (WGS) entry which is preliminary data.</text>
</comment>
<dbReference type="Proteomes" id="UP001233999">
    <property type="component" value="Unassembled WGS sequence"/>
</dbReference>
<evidence type="ECO:0000256" key="4">
    <source>
        <dbReference type="ARBA" id="ARBA00022989"/>
    </source>
</evidence>
<keyword evidence="10" id="KW-1185">Reference proteome</keyword>